<sequence length="430" mass="48495">MNRFVIAFFSLTILIINDIDARPIEPKRRVGQDWKEFQHQHCKWRVGHECKKVPENEGKLPPRTTEEIALEVGTGILTMGPTPQPKGFKVGIGARPAVKPQIGAPKPSLRFSASSERSPLLPPSPKPKPKVSGRLQRVNGKVGYLLGDTDPPTLDQEPQAKRIKLEDFNTDRSSTESELNTSTDIRVINRTESINNSDIEDAIDEIKNIYEDKSFENSELDIREEIENYNSSSACEKVSFREYYALRNYKESGYLEINKALRTGEISSDLKIEIDEVYNALNKNSDINIALRENGEIIAEEESTVSQLYRGEVRNRDEFFAQIVANSVIEIDSFFSTTSDEEVIVEFNTDSLSDEQINVTYTIKYQHGRTNSTDITKILGDSENERVFLPKSRFLIVRVEKSADGKSVEVKMFAISPENTSSALYTPAAS</sequence>
<dbReference type="SUPFAM" id="SSF56399">
    <property type="entry name" value="ADP-ribosylation"/>
    <property type="match status" value="1"/>
</dbReference>
<dbReference type="GeneID" id="75139085"/>
<dbReference type="Gene3D" id="3.90.176.10">
    <property type="entry name" value="Toxin ADP-ribosyltransferase, Chain A, domain 1"/>
    <property type="match status" value="1"/>
</dbReference>
<evidence type="ECO:0008006" key="4">
    <source>
        <dbReference type="Google" id="ProtNLM"/>
    </source>
</evidence>
<accession>A0ABY5UR56</accession>
<dbReference type="PROSITE" id="PS51996">
    <property type="entry name" value="TR_MART"/>
    <property type="match status" value="1"/>
</dbReference>
<dbReference type="EMBL" id="CP104006">
    <property type="protein sequence ID" value="UWM45972.1"/>
    <property type="molecule type" value="Genomic_DNA"/>
</dbReference>
<evidence type="ECO:0000313" key="3">
    <source>
        <dbReference type="Proteomes" id="UP001057860"/>
    </source>
</evidence>
<proteinExistence type="predicted"/>
<evidence type="ECO:0000313" key="2">
    <source>
        <dbReference type="EMBL" id="UWM45972.1"/>
    </source>
</evidence>
<evidence type="ECO:0000256" key="1">
    <source>
        <dbReference type="SAM" id="MobiDB-lite"/>
    </source>
</evidence>
<dbReference type="RefSeq" id="WP_050150313.1">
    <property type="nucleotide sequence ID" value="NZ_CP104006.1"/>
</dbReference>
<keyword evidence="3" id="KW-1185">Reference proteome</keyword>
<name>A0ABY5UR56_9GAMM</name>
<reference evidence="2" key="1">
    <citation type="submission" date="2022-08" db="EMBL/GenBank/DDBJ databases">
        <authorList>
            <person name="Bogun A."/>
            <person name="Kislichkina A."/>
            <person name="Solomentsev V."/>
            <person name="Skryabin Y."/>
            <person name="Sizova A."/>
            <person name="Platonov M."/>
            <person name="Dentovskaya S."/>
        </authorList>
    </citation>
    <scope>NUCLEOTIDE SEQUENCE</scope>
    <source>
        <strain evidence="2">SCPM-O-B-7604</strain>
    </source>
</reference>
<feature type="region of interest" description="Disordered" evidence="1">
    <location>
        <begin position="99"/>
        <end position="133"/>
    </location>
</feature>
<organism evidence="2 3">
    <name type="scientific">Yersinia alsatica</name>
    <dbReference type="NCBI Taxonomy" id="2890317"/>
    <lineage>
        <taxon>Bacteria</taxon>
        <taxon>Pseudomonadati</taxon>
        <taxon>Pseudomonadota</taxon>
        <taxon>Gammaproteobacteria</taxon>
        <taxon>Enterobacterales</taxon>
        <taxon>Yersiniaceae</taxon>
        <taxon>Yersinia</taxon>
    </lineage>
</organism>
<gene>
    <name evidence="2" type="ORF">N0H69_03760</name>
</gene>
<dbReference type="Proteomes" id="UP001057860">
    <property type="component" value="Chromosome"/>
</dbReference>
<protein>
    <recommendedName>
        <fullName evidence="4">NAD(+)--protein-arginine ADP-ribosyltransferase</fullName>
    </recommendedName>
</protein>